<comment type="catalytic activity">
    <reaction evidence="10">
        <text>di-trans,octa-cis-undecaprenyl diphospho-N-acetyl-alpha-D-muramoyl-L-alanyl-D-glutamyl-meso-2,6-diaminopimeloyl-D-alanyl-D-alanine + UDP-N-acetyl-alpha-D-glucosamine = di-trans,octa-cis-undecaprenyl diphospho-[N-acetyl-alpha-D-glucosaminyl-(1-&gt;4)]-N-acetyl-alpha-D-muramoyl-L-alanyl-D-glutamyl-meso-2,6-diaminopimeloyl-D-alanyl-D-alanine + UDP + H(+)</text>
        <dbReference type="Rhea" id="RHEA:31227"/>
        <dbReference type="ChEBI" id="CHEBI:15378"/>
        <dbReference type="ChEBI" id="CHEBI:57705"/>
        <dbReference type="ChEBI" id="CHEBI:58223"/>
        <dbReference type="ChEBI" id="CHEBI:61387"/>
        <dbReference type="ChEBI" id="CHEBI:61388"/>
        <dbReference type="EC" id="2.4.1.227"/>
    </reaction>
</comment>
<feature type="domain" description="Glycosyltransferase family 28 N-terminal" evidence="11">
    <location>
        <begin position="8"/>
        <end position="138"/>
    </location>
</feature>
<dbReference type="InterPro" id="IPR004276">
    <property type="entry name" value="GlycoTrans_28_N"/>
</dbReference>
<keyword evidence="9 10" id="KW-0961">Cell wall biogenesis/degradation</keyword>
<keyword evidence="4 10" id="KW-0808">Transferase</keyword>
<dbReference type="GO" id="GO:0005975">
    <property type="term" value="P:carbohydrate metabolic process"/>
    <property type="evidence" value="ECO:0007669"/>
    <property type="project" value="InterPro"/>
</dbReference>
<dbReference type="Gene3D" id="3.40.50.2000">
    <property type="entry name" value="Glycogen Phosphorylase B"/>
    <property type="match status" value="2"/>
</dbReference>
<feature type="binding site" evidence="10">
    <location>
        <position position="126"/>
    </location>
    <ligand>
        <name>UDP-N-acetyl-alpha-D-glucosamine</name>
        <dbReference type="ChEBI" id="CHEBI:57705"/>
    </ligand>
</feature>
<dbReference type="Pfam" id="PF04101">
    <property type="entry name" value="Glyco_tran_28_C"/>
    <property type="match status" value="1"/>
</dbReference>
<accession>A0A2U2ANI3</accession>
<comment type="function">
    <text evidence="10">Cell wall formation. Catalyzes the transfer of a GlcNAc subunit on undecaprenyl-pyrophosphoryl-MurNAc-pentapeptide (lipid intermediate I) to form undecaprenyl-pyrophosphoryl-MurNAc-(pentapeptide)GlcNAc (lipid intermediate II).</text>
</comment>
<dbReference type="NCBIfam" id="TIGR01133">
    <property type="entry name" value="murG"/>
    <property type="match status" value="1"/>
</dbReference>
<comment type="pathway">
    <text evidence="10">Cell wall biogenesis; peptidoglycan biosynthesis.</text>
</comment>
<feature type="binding site" evidence="10">
    <location>
        <begin position="263"/>
        <end position="268"/>
    </location>
    <ligand>
        <name>UDP-N-acetyl-alpha-D-glucosamine</name>
        <dbReference type="ChEBI" id="CHEBI:57705"/>
    </ligand>
</feature>
<keyword evidence="2 10" id="KW-0132">Cell division</keyword>
<dbReference type="InterPro" id="IPR006009">
    <property type="entry name" value="GlcNAc_MurG"/>
</dbReference>
<name>A0A2U2ANI3_9GAMM</name>
<keyword evidence="1 10" id="KW-1003">Cell membrane</keyword>
<evidence type="ECO:0000313" key="13">
    <source>
        <dbReference type="EMBL" id="PWD84762.1"/>
    </source>
</evidence>
<keyword evidence="5 10" id="KW-0133">Cell shape</keyword>
<dbReference type="GO" id="GO:0050511">
    <property type="term" value="F:undecaprenyldiphospho-muramoylpentapeptide beta-N-acetylglucosaminyltransferase activity"/>
    <property type="evidence" value="ECO:0007669"/>
    <property type="project" value="UniProtKB-UniRule"/>
</dbReference>
<evidence type="ECO:0000259" key="12">
    <source>
        <dbReference type="Pfam" id="PF04101"/>
    </source>
</evidence>
<evidence type="ECO:0000256" key="9">
    <source>
        <dbReference type="ARBA" id="ARBA00023316"/>
    </source>
</evidence>
<dbReference type="HAMAP" id="MF_00033">
    <property type="entry name" value="MurG"/>
    <property type="match status" value="1"/>
</dbReference>
<protein>
    <recommendedName>
        <fullName evidence="10">UDP-N-acetylglucosamine--N-acetylmuramyl-(pentapeptide) pyrophosphoryl-undecaprenol N-acetylglucosamine transferase</fullName>
        <ecNumber evidence="10">2.4.1.227</ecNumber>
    </recommendedName>
    <alternativeName>
        <fullName evidence="10">Undecaprenyl-PP-MurNAc-pentapeptide-UDPGlcNAc GlcNAc transferase</fullName>
    </alternativeName>
</protein>
<dbReference type="GO" id="GO:0009252">
    <property type="term" value="P:peptidoglycan biosynthetic process"/>
    <property type="evidence" value="ECO:0007669"/>
    <property type="project" value="UniProtKB-UniRule"/>
</dbReference>
<dbReference type="GO" id="GO:0051301">
    <property type="term" value="P:cell division"/>
    <property type="evidence" value="ECO:0007669"/>
    <property type="project" value="UniProtKB-KW"/>
</dbReference>
<evidence type="ECO:0000256" key="10">
    <source>
        <dbReference type="HAMAP-Rule" id="MF_00033"/>
    </source>
</evidence>
<dbReference type="PANTHER" id="PTHR21015">
    <property type="entry name" value="UDP-N-ACETYLGLUCOSAMINE--N-ACETYLMURAMYL-(PENTAPEPTIDE) PYROPHOSPHORYL-UNDECAPRENOL N-ACETYLGLUCOSAMINE TRANSFERASE 1"/>
    <property type="match status" value="1"/>
</dbReference>
<evidence type="ECO:0000259" key="11">
    <source>
        <dbReference type="Pfam" id="PF03033"/>
    </source>
</evidence>
<feature type="binding site" evidence="10">
    <location>
        <position position="244"/>
    </location>
    <ligand>
        <name>UDP-N-acetyl-alpha-D-glucosamine</name>
        <dbReference type="ChEBI" id="CHEBI:57705"/>
    </ligand>
</feature>
<feature type="binding site" evidence="10">
    <location>
        <position position="289"/>
    </location>
    <ligand>
        <name>UDP-N-acetyl-alpha-D-glucosamine</name>
        <dbReference type="ChEBI" id="CHEBI:57705"/>
    </ligand>
</feature>
<comment type="similarity">
    <text evidence="10">Belongs to the glycosyltransferase 28 family. MurG subfamily.</text>
</comment>
<dbReference type="GO" id="GO:0005886">
    <property type="term" value="C:plasma membrane"/>
    <property type="evidence" value="ECO:0007669"/>
    <property type="project" value="UniProtKB-SubCell"/>
</dbReference>
<evidence type="ECO:0000256" key="3">
    <source>
        <dbReference type="ARBA" id="ARBA00022676"/>
    </source>
</evidence>
<keyword evidence="14" id="KW-1185">Reference proteome</keyword>
<feature type="binding site" evidence="10">
    <location>
        <begin position="15"/>
        <end position="17"/>
    </location>
    <ligand>
        <name>UDP-N-acetyl-alpha-D-glucosamine</name>
        <dbReference type="ChEBI" id="CHEBI:57705"/>
    </ligand>
</feature>
<dbReference type="InterPro" id="IPR007235">
    <property type="entry name" value="Glyco_trans_28_C"/>
</dbReference>
<dbReference type="GO" id="GO:0051991">
    <property type="term" value="F:UDP-N-acetyl-D-glucosamine:N-acetylmuramoyl-L-alanyl-D-glutamyl-meso-2,6-diaminopimelyl-D-alanyl-D-alanine-diphosphoundecaprenol 4-beta-N-acetylglucosaminlytransferase activity"/>
    <property type="evidence" value="ECO:0007669"/>
    <property type="project" value="RHEA"/>
</dbReference>
<feature type="binding site" evidence="10">
    <location>
        <position position="162"/>
    </location>
    <ligand>
        <name>UDP-N-acetyl-alpha-D-glucosamine</name>
        <dbReference type="ChEBI" id="CHEBI:57705"/>
    </ligand>
</feature>
<dbReference type="UniPathway" id="UPA00219"/>
<evidence type="ECO:0000313" key="14">
    <source>
        <dbReference type="Proteomes" id="UP000244948"/>
    </source>
</evidence>
<gene>
    <name evidence="10 13" type="primary">murG</name>
    <name evidence="13" type="ORF">DC082_04335</name>
</gene>
<dbReference type="CDD" id="cd03785">
    <property type="entry name" value="GT28_MurG"/>
    <property type="match status" value="1"/>
</dbReference>
<feature type="domain" description="Glycosyl transferase family 28 C-terminal" evidence="12">
    <location>
        <begin position="185"/>
        <end position="342"/>
    </location>
</feature>
<evidence type="ECO:0000256" key="8">
    <source>
        <dbReference type="ARBA" id="ARBA00023306"/>
    </source>
</evidence>
<dbReference type="GO" id="GO:0071555">
    <property type="term" value="P:cell wall organization"/>
    <property type="evidence" value="ECO:0007669"/>
    <property type="project" value="UniProtKB-KW"/>
</dbReference>
<feature type="binding site" evidence="10">
    <location>
        <position position="191"/>
    </location>
    <ligand>
        <name>UDP-N-acetyl-alpha-D-glucosamine</name>
        <dbReference type="ChEBI" id="CHEBI:57705"/>
    </ligand>
</feature>
<dbReference type="EMBL" id="QEWR01000002">
    <property type="protein sequence ID" value="PWD84762.1"/>
    <property type="molecule type" value="Genomic_DNA"/>
</dbReference>
<proteinExistence type="inferred from homology"/>
<dbReference type="SUPFAM" id="SSF53756">
    <property type="entry name" value="UDP-Glycosyltransferase/glycogen phosphorylase"/>
    <property type="match status" value="1"/>
</dbReference>
<keyword evidence="7 10" id="KW-0472">Membrane</keyword>
<evidence type="ECO:0000256" key="5">
    <source>
        <dbReference type="ARBA" id="ARBA00022960"/>
    </source>
</evidence>
<evidence type="ECO:0000256" key="6">
    <source>
        <dbReference type="ARBA" id="ARBA00022984"/>
    </source>
</evidence>
<dbReference type="EC" id="2.4.1.227" evidence="10"/>
<keyword evidence="6 10" id="KW-0573">Peptidoglycan synthesis</keyword>
<evidence type="ECO:0000256" key="1">
    <source>
        <dbReference type="ARBA" id="ARBA00022475"/>
    </source>
</evidence>
<comment type="caution">
    <text evidence="13">The sequence shown here is derived from an EMBL/GenBank/DDBJ whole genome shotgun (WGS) entry which is preliminary data.</text>
</comment>
<dbReference type="Pfam" id="PF03033">
    <property type="entry name" value="Glyco_transf_28"/>
    <property type="match status" value="1"/>
</dbReference>
<keyword evidence="3 10" id="KW-0328">Glycosyltransferase</keyword>
<dbReference type="RefSeq" id="WP_109235903.1">
    <property type="nucleotide sequence ID" value="NZ_BMXZ01000001.1"/>
</dbReference>
<sequence>MSSMRGTIVIMAGGTGGHIFPGIAVGEALQEQGYKIEWLGANGLELKLVPQHGFPLYSLEIAGIRGNGLKGWLRLPWRLTKAVLDARRFFKRVSPLCVVGFGGFAAGPGGLAAKSLGIPIIIHEQNAVPGLVNRVLSRLSCVNLAAFNAELPHAKVVGNPVREGLLTLSPYEQRYGARSGRPLQILVVGGSQGARILNQVMHAFAQTEMAGAYQIWHQTGEAFYQAHKNDACFQSEHYRLTPFIDDMVEAYGWADLVICRAGALTVSEILVANVASCFIPFAKAVDDHQTKNAEALAEIGAAYLYPESDFNLATLQEMLTHFTREKAIEMASKTKILAKPEATAEIVSVIEKVIES</sequence>
<dbReference type="GO" id="GO:0008360">
    <property type="term" value="P:regulation of cell shape"/>
    <property type="evidence" value="ECO:0007669"/>
    <property type="project" value="UniProtKB-KW"/>
</dbReference>
<dbReference type="AlphaFoldDB" id="A0A2U2ANI3"/>
<evidence type="ECO:0000256" key="2">
    <source>
        <dbReference type="ARBA" id="ARBA00022618"/>
    </source>
</evidence>
<keyword evidence="8 10" id="KW-0131">Cell cycle</keyword>
<dbReference type="PANTHER" id="PTHR21015:SF22">
    <property type="entry name" value="GLYCOSYLTRANSFERASE"/>
    <property type="match status" value="1"/>
</dbReference>
<evidence type="ECO:0000256" key="7">
    <source>
        <dbReference type="ARBA" id="ARBA00023136"/>
    </source>
</evidence>
<dbReference type="Proteomes" id="UP000244948">
    <property type="component" value="Unassembled WGS sequence"/>
</dbReference>
<evidence type="ECO:0000256" key="4">
    <source>
        <dbReference type="ARBA" id="ARBA00022679"/>
    </source>
</evidence>
<reference evidence="13 14" key="1">
    <citation type="journal article" date="2018" name="Genome Announc.">
        <title>Ignatzschineria cameli sp. nov., isolated from necrotic foot tissue of dromedaries (Camelus dromedarius) and associated maggots (Wohlfahrtia species) in Dubai.</title>
        <authorList>
            <person name="Tsang C.C."/>
            <person name="Tang J.Y."/>
            <person name="Fong J.Y."/>
            <person name="Kinne J."/>
            <person name="Lee H.H."/>
            <person name="Joseph M."/>
            <person name="Jose S."/>
            <person name="Schuster R.K."/>
            <person name="Tang Y."/>
            <person name="Sivakumar S."/>
            <person name="Chen J.H."/>
            <person name="Teng J.L."/>
            <person name="Lau S.K."/>
            <person name="Wernery U."/>
            <person name="Woo P.C."/>
        </authorList>
    </citation>
    <scope>NUCLEOTIDE SEQUENCE [LARGE SCALE GENOMIC DNA]</scope>
    <source>
        <strain evidence="13 14">KCTC 22643</strain>
    </source>
</reference>
<comment type="subcellular location">
    <subcellularLocation>
        <location evidence="10">Cell membrane</location>
        <topology evidence="10">Peripheral membrane protein</topology>
        <orientation evidence="10">Cytoplasmic side</orientation>
    </subcellularLocation>
</comment>
<organism evidence="13 14">
    <name type="scientific">Ignatzschineria indica</name>
    <dbReference type="NCBI Taxonomy" id="472583"/>
    <lineage>
        <taxon>Bacteria</taxon>
        <taxon>Pseudomonadati</taxon>
        <taxon>Pseudomonadota</taxon>
        <taxon>Gammaproteobacteria</taxon>
        <taxon>Cardiobacteriales</taxon>
        <taxon>Ignatzschineriaceae</taxon>
        <taxon>Ignatzschineria</taxon>
    </lineage>
</organism>